<dbReference type="Pfam" id="PF04168">
    <property type="entry name" value="Alpha-E"/>
    <property type="match status" value="1"/>
</dbReference>
<evidence type="ECO:0000259" key="1">
    <source>
        <dbReference type="Pfam" id="PF04168"/>
    </source>
</evidence>
<comment type="caution">
    <text evidence="2">The sequence shown here is derived from an EMBL/GenBank/DDBJ whole genome shotgun (WGS) entry which is preliminary data.</text>
</comment>
<accession>A0A6L8W6X8</accession>
<dbReference type="InterPro" id="IPR007296">
    <property type="entry name" value="DUF403"/>
</dbReference>
<sequence length="313" mass="35436">MLGKTAGGLFWMFRFLERSENTARMLDAGFRIALTRSSAAENEWASVVAAAGVTDAYTARYDQYIARNVIDFLLRDTNNSSSVWSVIEGARNNARMVRTALTREVWEATNECWITLKDLLAHPISERDLPEVLGTIRQQSALVRGALHGTMLRNDIFDFARLGTFLERADNTARILDVKYYVLLPSASFVGSSLDNVQWESILRSVSAQRAFRWLNPGEINPMSIAEFIILDQRLPRSLSFSYAKIVDNLGYLEADYGLRLDCHEMAAPILQRLKDSSIASIFDEGLHEFITTFIRDNMALGNQIEQDYRFIG</sequence>
<feature type="domain" description="DUF403" evidence="1">
    <location>
        <begin position="1"/>
        <end position="309"/>
    </location>
</feature>
<dbReference type="PANTHER" id="PTHR34595:SF7">
    <property type="entry name" value="SLL1039 PROTEIN"/>
    <property type="match status" value="1"/>
</dbReference>
<dbReference type="AlphaFoldDB" id="A0A6L8W6X8"/>
<dbReference type="PANTHER" id="PTHR34595">
    <property type="entry name" value="BLR5612 PROTEIN"/>
    <property type="match status" value="1"/>
</dbReference>
<evidence type="ECO:0000313" key="2">
    <source>
        <dbReference type="EMBL" id="MZR30876.1"/>
    </source>
</evidence>
<evidence type="ECO:0000313" key="3">
    <source>
        <dbReference type="Proteomes" id="UP000476030"/>
    </source>
</evidence>
<dbReference type="RefSeq" id="WP_161315418.1">
    <property type="nucleotide sequence ID" value="NZ_WTUW01000002.1"/>
</dbReference>
<dbReference type="Proteomes" id="UP000476030">
    <property type="component" value="Unassembled WGS sequence"/>
</dbReference>
<organism evidence="2 3">
    <name type="scientific">Sneathiella litorea</name>
    <dbReference type="NCBI Taxonomy" id="2606216"/>
    <lineage>
        <taxon>Bacteria</taxon>
        <taxon>Pseudomonadati</taxon>
        <taxon>Pseudomonadota</taxon>
        <taxon>Alphaproteobacteria</taxon>
        <taxon>Sneathiellales</taxon>
        <taxon>Sneathiellaceae</taxon>
        <taxon>Sneathiella</taxon>
    </lineage>
</organism>
<keyword evidence="3" id="KW-1185">Reference proteome</keyword>
<dbReference type="EMBL" id="WTUW01000002">
    <property type="protein sequence ID" value="MZR30876.1"/>
    <property type="molecule type" value="Genomic_DNA"/>
</dbReference>
<gene>
    <name evidence="2" type="ORF">GQE98_09540</name>
</gene>
<reference evidence="2 3" key="1">
    <citation type="submission" date="2019-12" db="EMBL/GenBank/DDBJ databases">
        <title>Snethiella sp. nov. sp. isolated from sea sand.</title>
        <authorList>
            <person name="Kim J."/>
            <person name="Jeong S.E."/>
            <person name="Jung H.S."/>
            <person name="Jeon C.O."/>
        </authorList>
    </citation>
    <scope>NUCLEOTIDE SEQUENCE [LARGE SCALE GENOMIC DNA]</scope>
    <source>
        <strain evidence="2 3">DP05</strain>
    </source>
</reference>
<name>A0A6L8W6X8_9PROT</name>
<protein>
    <recommendedName>
        <fullName evidence="1">DUF403 domain-containing protein</fullName>
    </recommendedName>
</protein>
<dbReference type="InterPro" id="IPR051680">
    <property type="entry name" value="ATP-dep_Glu-Cys_Ligase-2"/>
</dbReference>
<proteinExistence type="predicted"/>